<dbReference type="AlphaFoldDB" id="A0A2A6E3P2"/>
<sequence>MTSYPEQDEPMEASYSEELVEMAFDAFFSMICYPLFGTTIETFSRKHAKWLDYDEVCEDEIAGFKPFYLQFRKPFMYEDSSSATIVRQRKKLSLNTHPRALFFDLHDLGNPVSIEQHNLLYRLRSRLKRLMNSDAAYVCPLFVNRLEYRFTLFVSTLGIGLKTLPNQIIFAEPSKELPGKFESHVFIDVDASNKPYYTMEYHDVPFSAHHVCIPPHRLMERPEGCYSFSDAADDVCFHAQNAFSEEGVPLGKWLDQLSKQLDKEPLITPKTPEKS</sequence>
<organism evidence="1 2">
    <name type="scientific">Candidatus Reconcilbacillus cellulovorans</name>
    <dbReference type="NCBI Taxonomy" id="1906605"/>
    <lineage>
        <taxon>Bacteria</taxon>
        <taxon>Bacillati</taxon>
        <taxon>Bacillota</taxon>
        <taxon>Bacilli</taxon>
        <taxon>Bacillales</taxon>
        <taxon>Paenibacillaceae</taxon>
        <taxon>Candidatus Reconcilbacillus</taxon>
    </lineage>
</organism>
<gene>
    <name evidence="1" type="ORF">BLM47_01475</name>
</gene>
<dbReference type="Proteomes" id="UP000243688">
    <property type="component" value="Unassembled WGS sequence"/>
</dbReference>
<evidence type="ECO:0000313" key="2">
    <source>
        <dbReference type="Proteomes" id="UP000243688"/>
    </source>
</evidence>
<protein>
    <submittedName>
        <fullName evidence="1">Uncharacterized protein</fullName>
    </submittedName>
</protein>
<dbReference type="EMBL" id="MOXJ01000002">
    <property type="protein sequence ID" value="PDO11446.1"/>
    <property type="molecule type" value="Genomic_DNA"/>
</dbReference>
<comment type="caution">
    <text evidence="1">The sequence shown here is derived from an EMBL/GenBank/DDBJ whole genome shotgun (WGS) entry which is preliminary data.</text>
</comment>
<accession>A0A2A6E3P2</accession>
<evidence type="ECO:0000313" key="1">
    <source>
        <dbReference type="EMBL" id="PDO11446.1"/>
    </source>
</evidence>
<name>A0A2A6E3P2_9BACL</name>
<reference evidence="1 2" key="1">
    <citation type="submission" date="2016-12" db="EMBL/GenBank/DDBJ databases">
        <title>Candidatus Reconcilibacillus cellulovorans genome.</title>
        <authorList>
            <person name="Kolinko S."/>
            <person name="Wu Y.-W."/>
            <person name="Tachea F."/>
            <person name="Denzel E."/>
            <person name="Hiras J."/>
            <person name="Baecker N."/>
            <person name="Chan L.J."/>
            <person name="Eichorst S.A."/>
            <person name="Frey D."/>
            <person name="Adams P.D."/>
            <person name="Pray T."/>
            <person name="Tanjore D."/>
            <person name="Petzold C.J."/>
            <person name="Gladden J.M."/>
            <person name="Simmons B.A."/>
            <person name="Singer S.W."/>
        </authorList>
    </citation>
    <scope>NUCLEOTIDE SEQUENCE [LARGE SCALE GENOMIC DNA]</scope>
    <source>
        <strain evidence="1">JTherm</strain>
    </source>
</reference>
<proteinExistence type="predicted"/>